<dbReference type="Proteomes" id="UP000287166">
    <property type="component" value="Unassembled WGS sequence"/>
</dbReference>
<dbReference type="EMBL" id="BFAD01000006">
    <property type="protein sequence ID" value="GBE84406.1"/>
    <property type="molecule type" value="Genomic_DNA"/>
</dbReference>
<evidence type="ECO:0000313" key="3">
    <source>
        <dbReference type="Proteomes" id="UP000287166"/>
    </source>
</evidence>
<comment type="caution">
    <text evidence="2">The sequence shown here is derived from an EMBL/GenBank/DDBJ whole genome shotgun (WGS) entry which is preliminary data.</text>
</comment>
<gene>
    <name evidence="2" type="ORF">SCP_0603850</name>
</gene>
<dbReference type="InParanoid" id="A0A401GQA6"/>
<evidence type="ECO:0000256" key="1">
    <source>
        <dbReference type="SAM" id="MobiDB-lite"/>
    </source>
</evidence>
<proteinExistence type="predicted"/>
<sequence>MRENIASPSPAFYTLSVLRQACMSSMTDATRAQAEPFANPNFRATRSRRGTPPALERTHISNTRRNFRTR</sequence>
<dbReference type="AlphaFoldDB" id="A0A401GQA6"/>
<feature type="region of interest" description="Disordered" evidence="1">
    <location>
        <begin position="38"/>
        <end position="70"/>
    </location>
</feature>
<keyword evidence="3" id="KW-1185">Reference proteome</keyword>
<reference evidence="2 3" key="1">
    <citation type="journal article" date="2018" name="Sci. Rep.">
        <title>Genome sequence of the cauliflower mushroom Sparassis crispa (Hanabiratake) and its association with beneficial usage.</title>
        <authorList>
            <person name="Kiyama R."/>
            <person name="Furutani Y."/>
            <person name="Kawaguchi K."/>
            <person name="Nakanishi T."/>
        </authorList>
    </citation>
    <scope>NUCLEOTIDE SEQUENCE [LARGE SCALE GENOMIC DNA]</scope>
</reference>
<protein>
    <submittedName>
        <fullName evidence="2">Uncharacterized protein</fullName>
    </submittedName>
</protein>
<dbReference type="RefSeq" id="XP_027615319.1">
    <property type="nucleotide sequence ID" value="XM_027759518.1"/>
</dbReference>
<dbReference type="GeneID" id="38781323"/>
<accession>A0A401GQA6</accession>
<organism evidence="2 3">
    <name type="scientific">Sparassis crispa</name>
    <dbReference type="NCBI Taxonomy" id="139825"/>
    <lineage>
        <taxon>Eukaryota</taxon>
        <taxon>Fungi</taxon>
        <taxon>Dikarya</taxon>
        <taxon>Basidiomycota</taxon>
        <taxon>Agaricomycotina</taxon>
        <taxon>Agaricomycetes</taxon>
        <taxon>Polyporales</taxon>
        <taxon>Sparassidaceae</taxon>
        <taxon>Sparassis</taxon>
    </lineage>
</organism>
<name>A0A401GQA6_9APHY</name>
<evidence type="ECO:0000313" key="2">
    <source>
        <dbReference type="EMBL" id="GBE84406.1"/>
    </source>
</evidence>